<keyword evidence="3" id="KW-1185">Reference proteome</keyword>
<name>A0A6A4GHJ5_9AGAR</name>
<feature type="compositionally biased region" description="Basic and acidic residues" evidence="1">
    <location>
        <begin position="34"/>
        <end position="47"/>
    </location>
</feature>
<gene>
    <name evidence="2" type="ORF">BT96DRAFT_614016</name>
</gene>
<reference evidence="2" key="1">
    <citation type="journal article" date="2019" name="Environ. Microbiol.">
        <title>Fungal ecological strategies reflected in gene transcription - a case study of two litter decomposers.</title>
        <authorList>
            <person name="Barbi F."/>
            <person name="Kohler A."/>
            <person name="Barry K."/>
            <person name="Baskaran P."/>
            <person name="Daum C."/>
            <person name="Fauchery L."/>
            <person name="Ihrmark K."/>
            <person name="Kuo A."/>
            <person name="LaButti K."/>
            <person name="Lipzen A."/>
            <person name="Morin E."/>
            <person name="Grigoriev I.V."/>
            <person name="Henrissat B."/>
            <person name="Lindahl B."/>
            <person name="Martin F."/>
        </authorList>
    </citation>
    <scope>NUCLEOTIDE SEQUENCE</scope>
    <source>
        <strain evidence="2">JB14</strain>
    </source>
</reference>
<feature type="region of interest" description="Disordered" evidence="1">
    <location>
        <begin position="28"/>
        <end position="115"/>
    </location>
</feature>
<dbReference type="EMBL" id="ML770047">
    <property type="protein sequence ID" value="KAE9384991.1"/>
    <property type="molecule type" value="Genomic_DNA"/>
</dbReference>
<dbReference type="Proteomes" id="UP000799118">
    <property type="component" value="Unassembled WGS sequence"/>
</dbReference>
<dbReference type="OrthoDB" id="529205at2759"/>
<sequence>MTTIFASNMLRSTARASVARVRIAAPTRFSSTMHDNDPHTLETEKKRNLSKTQHTTSTPHEHAPGWNEHLASQSEAHVKADRSTGTPEGADGPNHQIHAQPPFSGKRYTTYGSFV</sequence>
<evidence type="ECO:0000313" key="2">
    <source>
        <dbReference type="EMBL" id="KAE9384991.1"/>
    </source>
</evidence>
<organism evidence="2 3">
    <name type="scientific">Gymnopus androsaceus JB14</name>
    <dbReference type="NCBI Taxonomy" id="1447944"/>
    <lineage>
        <taxon>Eukaryota</taxon>
        <taxon>Fungi</taxon>
        <taxon>Dikarya</taxon>
        <taxon>Basidiomycota</taxon>
        <taxon>Agaricomycotina</taxon>
        <taxon>Agaricomycetes</taxon>
        <taxon>Agaricomycetidae</taxon>
        <taxon>Agaricales</taxon>
        <taxon>Marasmiineae</taxon>
        <taxon>Omphalotaceae</taxon>
        <taxon>Gymnopus</taxon>
    </lineage>
</organism>
<protein>
    <submittedName>
        <fullName evidence="2">Uncharacterized protein</fullName>
    </submittedName>
</protein>
<accession>A0A6A4GHJ5</accession>
<dbReference type="AlphaFoldDB" id="A0A6A4GHJ5"/>
<proteinExistence type="predicted"/>
<evidence type="ECO:0000313" key="3">
    <source>
        <dbReference type="Proteomes" id="UP000799118"/>
    </source>
</evidence>
<evidence type="ECO:0000256" key="1">
    <source>
        <dbReference type="SAM" id="MobiDB-lite"/>
    </source>
</evidence>